<dbReference type="InterPro" id="IPR050373">
    <property type="entry name" value="Fibrinogen_C-term_domain"/>
</dbReference>
<name>A0AAV4F402_9GAST</name>
<dbReference type="PANTHER" id="PTHR19143">
    <property type="entry name" value="FIBRINOGEN/TENASCIN/ANGIOPOEITIN"/>
    <property type="match status" value="1"/>
</dbReference>
<dbReference type="InterPro" id="IPR002181">
    <property type="entry name" value="Fibrinogen_a/b/g_C_dom"/>
</dbReference>
<dbReference type="GO" id="GO:0005615">
    <property type="term" value="C:extracellular space"/>
    <property type="evidence" value="ECO:0007669"/>
    <property type="project" value="TreeGrafter"/>
</dbReference>
<dbReference type="Proteomes" id="UP000762676">
    <property type="component" value="Unassembled WGS sequence"/>
</dbReference>
<gene>
    <name evidence="4" type="ORF">ElyMa_003714300</name>
</gene>
<dbReference type="InterPro" id="IPR036056">
    <property type="entry name" value="Fibrinogen-like_C"/>
</dbReference>
<dbReference type="InterPro" id="IPR014716">
    <property type="entry name" value="Fibrinogen_a/b/g_C_1"/>
</dbReference>
<dbReference type="SMART" id="SM00186">
    <property type="entry name" value="FBG"/>
    <property type="match status" value="1"/>
</dbReference>
<feature type="compositionally biased region" description="Basic and acidic residues" evidence="2">
    <location>
        <begin position="191"/>
        <end position="201"/>
    </location>
</feature>
<proteinExistence type="predicted"/>
<keyword evidence="1" id="KW-1015">Disulfide bond</keyword>
<feature type="compositionally biased region" description="Basic residues" evidence="2">
    <location>
        <begin position="208"/>
        <end position="222"/>
    </location>
</feature>
<evidence type="ECO:0000313" key="4">
    <source>
        <dbReference type="EMBL" id="GFR67741.1"/>
    </source>
</evidence>
<dbReference type="PROSITE" id="PS00514">
    <property type="entry name" value="FIBRINOGEN_C_1"/>
    <property type="match status" value="1"/>
</dbReference>
<sequence length="501" mass="56794">MSDNSRAVGSLETQIRDITPVLPTLKTFSKDVGNIVKQVLPDCNAYFHIGYRTSGVYTIHPGTLGKTLRVFCVMDGQERQQPSFAFTGESTLGVPVQGKSTDAKSKKISQSEKTARQRTQTPVSRVFVSPDITGWKSTIDEPAPKDKGDQTNQFEDILQKEIFEITISKEAHKDDIDDSKGLQRKGGRGAVELEKPGDDVSSRVTHNTSKRKSGRRRRRRGSKAAVKDSTEKRNKKKRRRRDAILAVRRVRRRSKRGRKHRKSIEPANVENGTLGQEITHKRSKPRKGSSDETDSTDFGFTSLKPQHDAQIPTQNTQARPKTRKGGWTVIQRRRDGKVNFTQPWTQYAAGFGNVEQGEDYWLGNEALHHLTKREPLELKIVMEDVFSSVWEATYSRFRVAGRGDNYRIQLSGYHGNASDALGQCDRMTFSTVDRPGESGSRGEHCARYNGAGWWYPQCHVSNLNGPFPLGMLWFNNAWLDWVQIKTSLMMVRPQEDSMRWP</sequence>
<feature type="region of interest" description="Disordered" evidence="2">
    <location>
        <begin position="95"/>
        <end position="127"/>
    </location>
</feature>
<evidence type="ECO:0000259" key="3">
    <source>
        <dbReference type="PROSITE" id="PS51406"/>
    </source>
</evidence>
<comment type="caution">
    <text evidence="4">The sequence shown here is derived from an EMBL/GenBank/DDBJ whole genome shotgun (WGS) entry which is preliminary data.</text>
</comment>
<accession>A0AAV4F402</accession>
<dbReference type="InterPro" id="IPR020837">
    <property type="entry name" value="Fibrinogen_CS"/>
</dbReference>
<organism evidence="4 5">
    <name type="scientific">Elysia marginata</name>
    <dbReference type="NCBI Taxonomy" id="1093978"/>
    <lineage>
        <taxon>Eukaryota</taxon>
        <taxon>Metazoa</taxon>
        <taxon>Spiralia</taxon>
        <taxon>Lophotrochozoa</taxon>
        <taxon>Mollusca</taxon>
        <taxon>Gastropoda</taxon>
        <taxon>Heterobranchia</taxon>
        <taxon>Euthyneura</taxon>
        <taxon>Panpulmonata</taxon>
        <taxon>Sacoglossa</taxon>
        <taxon>Placobranchoidea</taxon>
        <taxon>Plakobranchidae</taxon>
        <taxon>Elysia</taxon>
    </lineage>
</organism>
<dbReference type="Gene3D" id="3.90.215.10">
    <property type="entry name" value="Gamma Fibrinogen, chain A, domain 1"/>
    <property type="match status" value="1"/>
</dbReference>
<dbReference type="AlphaFoldDB" id="A0AAV4F402"/>
<feature type="domain" description="Fibrinogen C-terminal" evidence="3">
    <location>
        <begin position="286"/>
        <end position="495"/>
    </location>
</feature>
<protein>
    <submittedName>
        <fullName evidence="4">Fibrinogen-like protein 1</fullName>
    </submittedName>
</protein>
<dbReference type="PROSITE" id="PS51406">
    <property type="entry name" value="FIBRINOGEN_C_2"/>
    <property type="match status" value="1"/>
</dbReference>
<feature type="compositionally biased region" description="Basic residues" evidence="2">
    <location>
        <begin position="248"/>
        <end position="262"/>
    </location>
</feature>
<evidence type="ECO:0000256" key="1">
    <source>
        <dbReference type="ARBA" id="ARBA00023157"/>
    </source>
</evidence>
<feature type="compositionally biased region" description="Basic and acidic residues" evidence="2">
    <location>
        <begin position="101"/>
        <end position="115"/>
    </location>
</feature>
<dbReference type="SUPFAM" id="SSF56496">
    <property type="entry name" value="Fibrinogen C-terminal domain-like"/>
    <property type="match status" value="2"/>
</dbReference>
<feature type="region of interest" description="Disordered" evidence="2">
    <location>
        <begin position="174"/>
        <end position="326"/>
    </location>
</feature>
<keyword evidence="5" id="KW-1185">Reference proteome</keyword>
<evidence type="ECO:0000256" key="2">
    <source>
        <dbReference type="SAM" id="MobiDB-lite"/>
    </source>
</evidence>
<reference evidence="4 5" key="1">
    <citation type="journal article" date="2021" name="Elife">
        <title>Chloroplast acquisition without the gene transfer in kleptoplastic sea slugs, Plakobranchus ocellatus.</title>
        <authorList>
            <person name="Maeda T."/>
            <person name="Takahashi S."/>
            <person name="Yoshida T."/>
            <person name="Shimamura S."/>
            <person name="Takaki Y."/>
            <person name="Nagai Y."/>
            <person name="Toyoda A."/>
            <person name="Suzuki Y."/>
            <person name="Arimoto A."/>
            <person name="Ishii H."/>
            <person name="Satoh N."/>
            <person name="Nishiyama T."/>
            <person name="Hasebe M."/>
            <person name="Maruyama T."/>
            <person name="Minagawa J."/>
            <person name="Obokata J."/>
            <person name="Shigenobu S."/>
        </authorList>
    </citation>
    <scope>NUCLEOTIDE SEQUENCE [LARGE SCALE GENOMIC DNA]</scope>
</reference>
<dbReference type="PANTHER" id="PTHR19143:SF444">
    <property type="entry name" value="PROTEIN SCABROUS"/>
    <property type="match status" value="1"/>
</dbReference>
<dbReference type="EMBL" id="BMAT01007614">
    <property type="protein sequence ID" value="GFR67741.1"/>
    <property type="molecule type" value="Genomic_DNA"/>
</dbReference>
<evidence type="ECO:0000313" key="5">
    <source>
        <dbReference type="Proteomes" id="UP000762676"/>
    </source>
</evidence>
<dbReference type="Pfam" id="PF00147">
    <property type="entry name" value="Fibrinogen_C"/>
    <property type="match status" value="1"/>
</dbReference>